<evidence type="ECO:0008006" key="3">
    <source>
        <dbReference type="Google" id="ProtNLM"/>
    </source>
</evidence>
<name>A0A433ML97_9BURK</name>
<evidence type="ECO:0000313" key="2">
    <source>
        <dbReference type="Proteomes" id="UP000281118"/>
    </source>
</evidence>
<accession>A0A433ML97</accession>
<dbReference type="InterPro" id="IPR010982">
    <property type="entry name" value="Lambda_DNA-bd_dom_sf"/>
</dbReference>
<dbReference type="SUPFAM" id="SSF47413">
    <property type="entry name" value="lambda repressor-like DNA-binding domains"/>
    <property type="match status" value="1"/>
</dbReference>
<dbReference type="AlphaFoldDB" id="A0A433ML97"/>
<gene>
    <name evidence="1" type="ORF">EJP67_16495</name>
</gene>
<dbReference type="GO" id="GO:0003677">
    <property type="term" value="F:DNA binding"/>
    <property type="evidence" value="ECO:0007669"/>
    <property type="project" value="InterPro"/>
</dbReference>
<comment type="caution">
    <text evidence="1">The sequence shown here is derived from an EMBL/GenBank/DDBJ whole genome shotgun (WGS) entry which is preliminary data.</text>
</comment>
<organism evidence="1 2">
    <name type="scientific">Variovorax guangxiensis</name>
    <dbReference type="NCBI Taxonomy" id="1775474"/>
    <lineage>
        <taxon>Bacteria</taxon>
        <taxon>Pseudomonadati</taxon>
        <taxon>Pseudomonadota</taxon>
        <taxon>Betaproteobacteria</taxon>
        <taxon>Burkholderiales</taxon>
        <taxon>Comamonadaceae</taxon>
        <taxon>Variovorax</taxon>
    </lineage>
</organism>
<protein>
    <recommendedName>
        <fullName evidence="3">XRE family transcriptional regulator</fullName>
    </recommendedName>
</protein>
<sequence length="70" mass="7701">MSTPKPLDIEVRELLGARKGEWLSIAKHSGVSYSWLSKFFNGHIDNPGYQTLCSLHAVLTQRSASEAKAA</sequence>
<dbReference type="Proteomes" id="UP000281118">
    <property type="component" value="Unassembled WGS sequence"/>
</dbReference>
<reference evidence="1 2" key="1">
    <citation type="submission" date="2018-12" db="EMBL/GenBank/DDBJ databases">
        <title>The genome sequences of Variovorax guangxiensis DSM 27352.</title>
        <authorList>
            <person name="Gao J."/>
            <person name="Sun J."/>
        </authorList>
    </citation>
    <scope>NUCLEOTIDE SEQUENCE [LARGE SCALE GENOMIC DNA]</scope>
    <source>
        <strain evidence="1 2">DSM 27352</strain>
    </source>
</reference>
<evidence type="ECO:0000313" key="1">
    <source>
        <dbReference type="EMBL" id="RUR68663.1"/>
    </source>
</evidence>
<dbReference type="EMBL" id="RXFT01000006">
    <property type="protein sequence ID" value="RUR68663.1"/>
    <property type="molecule type" value="Genomic_DNA"/>
</dbReference>
<dbReference type="RefSeq" id="WP_126022800.1">
    <property type="nucleotide sequence ID" value="NZ_RXFT01000006.1"/>
</dbReference>
<proteinExistence type="predicted"/>
<dbReference type="OrthoDB" id="9103742at2"/>